<comment type="caution">
    <text evidence="2">The sequence shown here is derived from an EMBL/GenBank/DDBJ whole genome shotgun (WGS) entry which is preliminary data.</text>
</comment>
<evidence type="ECO:0000313" key="2">
    <source>
        <dbReference type="EMBL" id="RRC99294.1"/>
    </source>
</evidence>
<sequence length="159" mass="17812">MITSLSAQELLQLYSTDYFKNASTFGALSDDALLFLLDKSDILLAQTGDRIFSFGDPVDCFYVVLDGRVGFYKPCRGGRTHIRDYEFGMEVGFMAMIGLHDRAGDGDAEELTLLLRVSTAVFSEIQQKLPNDFGILLLNLAREMARRLRDADNRLADVE</sequence>
<dbReference type="InterPro" id="IPR018490">
    <property type="entry name" value="cNMP-bd_dom_sf"/>
</dbReference>
<dbReference type="InterPro" id="IPR000595">
    <property type="entry name" value="cNMP-bd_dom"/>
</dbReference>
<dbReference type="RefSeq" id="WP_124926132.1">
    <property type="nucleotide sequence ID" value="NZ_BMOH01000004.1"/>
</dbReference>
<reference evidence="2 3" key="1">
    <citation type="submission" date="2018-11" db="EMBL/GenBank/DDBJ databases">
        <title>The draft genome sequence of Amphritea balenae JAMM 1525T.</title>
        <authorList>
            <person name="Fang Z."/>
            <person name="Zhang Y."/>
            <person name="Han X."/>
        </authorList>
    </citation>
    <scope>NUCLEOTIDE SEQUENCE [LARGE SCALE GENOMIC DNA]</scope>
    <source>
        <strain evidence="2 3">JAMM 1525</strain>
    </source>
</reference>
<dbReference type="Proteomes" id="UP000267535">
    <property type="component" value="Unassembled WGS sequence"/>
</dbReference>
<organism evidence="2 3">
    <name type="scientific">Amphritea balenae</name>
    <dbReference type="NCBI Taxonomy" id="452629"/>
    <lineage>
        <taxon>Bacteria</taxon>
        <taxon>Pseudomonadati</taxon>
        <taxon>Pseudomonadota</taxon>
        <taxon>Gammaproteobacteria</taxon>
        <taxon>Oceanospirillales</taxon>
        <taxon>Oceanospirillaceae</taxon>
        <taxon>Amphritea</taxon>
    </lineage>
</organism>
<evidence type="ECO:0000313" key="3">
    <source>
        <dbReference type="Proteomes" id="UP000267535"/>
    </source>
</evidence>
<dbReference type="SMART" id="SM00100">
    <property type="entry name" value="cNMP"/>
    <property type="match status" value="1"/>
</dbReference>
<dbReference type="Gene3D" id="2.60.120.10">
    <property type="entry name" value="Jelly Rolls"/>
    <property type="match status" value="1"/>
</dbReference>
<dbReference type="CDD" id="cd00038">
    <property type="entry name" value="CAP_ED"/>
    <property type="match status" value="1"/>
</dbReference>
<dbReference type="EMBL" id="RQXV01000005">
    <property type="protein sequence ID" value="RRC99294.1"/>
    <property type="molecule type" value="Genomic_DNA"/>
</dbReference>
<evidence type="ECO:0000259" key="1">
    <source>
        <dbReference type="PROSITE" id="PS50042"/>
    </source>
</evidence>
<proteinExistence type="predicted"/>
<dbReference type="AlphaFoldDB" id="A0A3P1SQW5"/>
<protein>
    <submittedName>
        <fullName evidence="2">Crp/Fnr family transcriptional regulator</fullName>
    </submittedName>
</protein>
<keyword evidence="3" id="KW-1185">Reference proteome</keyword>
<dbReference type="SUPFAM" id="SSF51206">
    <property type="entry name" value="cAMP-binding domain-like"/>
    <property type="match status" value="1"/>
</dbReference>
<name>A0A3P1SQW5_9GAMM</name>
<dbReference type="Pfam" id="PF00027">
    <property type="entry name" value="cNMP_binding"/>
    <property type="match status" value="1"/>
</dbReference>
<dbReference type="InterPro" id="IPR014710">
    <property type="entry name" value="RmlC-like_jellyroll"/>
</dbReference>
<feature type="domain" description="Cyclic nucleotide-binding" evidence="1">
    <location>
        <begin position="24"/>
        <end position="125"/>
    </location>
</feature>
<accession>A0A3P1SQW5</accession>
<gene>
    <name evidence="2" type="ORF">EHS89_10650</name>
</gene>
<dbReference type="PROSITE" id="PS50042">
    <property type="entry name" value="CNMP_BINDING_3"/>
    <property type="match status" value="1"/>
</dbReference>
<dbReference type="OrthoDB" id="5740565at2"/>